<evidence type="ECO:0000256" key="3">
    <source>
        <dbReference type="ARBA" id="ARBA00022741"/>
    </source>
</evidence>
<keyword evidence="7" id="KW-0723">Serine/threonine-protein kinase</keyword>
<keyword evidence="3" id="KW-0547">Nucleotide-binding</keyword>
<dbReference type="PANTHER" id="PTHR43671">
    <property type="entry name" value="SERINE/THREONINE-PROTEIN KINASE NEK"/>
    <property type="match status" value="1"/>
</dbReference>
<dbReference type="EMBL" id="CP089983">
    <property type="protein sequence ID" value="WXB09603.1"/>
    <property type="molecule type" value="Genomic_DNA"/>
</dbReference>
<protein>
    <recommendedName>
        <fullName evidence="1">non-specific serine/threonine protein kinase</fullName>
        <ecNumber evidence="1">2.7.11.1</ecNumber>
    </recommendedName>
</protein>
<gene>
    <name evidence="7" type="ORF">LVJ94_20525</name>
</gene>
<evidence type="ECO:0000313" key="8">
    <source>
        <dbReference type="Proteomes" id="UP001374803"/>
    </source>
</evidence>
<dbReference type="SUPFAM" id="SSF56112">
    <property type="entry name" value="Protein kinase-like (PK-like)"/>
    <property type="match status" value="1"/>
</dbReference>
<keyword evidence="5" id="KW-0067">ATP-binding</keyword>
<dbReference type="Pfam" id="PF00069">
    <property type="entry name" value="Pkinase"/>
    <property type="match status" value="1"/>
</dbReference>
<feature type="domain" description="Protein kinase" evidence="6">
    <location>
        <begin position="86"/>
        <end position="346"/>
    </location>
</feature>
<dbReference type="InterPro" id="IPR011009">
    <property type="entry name" value="Kinase-like_dom_sf"/>
</dbReference>
<dbReference type="Gene3D" id="3.30.200.20">
    <property type="entry name" value="Phosphorylase Kinase, domain 1"/>
    <property type="match status" value="1"/>
</dbReference>
<dbReference type="RefSeq" id="WP_394839274.1">
    <property type="nucleotide sequence ID" value="NZ_CP089929.1"/>
</dbReference>
<dbReference type="PROSITE" id="PS50011">
    <property type="entry name" value="PROTEIN_KINASE_DOM"/>
    <property type="match status" value="1"/>
</dbReference>
<dbReference type="PROSITE" id="PS00108">
    <property type="entry name" value="PROTEIN_KINASE_ST"/>
    <property type="match status" value="1"/>
</dbReference>
<sequence>MASSECLDDNDLMALFEEGAAETSRQKALHAHLDVCTDCRHLVAELARCLAEEGSMVSTAPLAGPATVEEATDVRALWGGAIVGPYRLERFLGQGGLGIVWAATHVTHGGDFALKFLRTSESARAKRFLREARVTAALRHPNIVHVHEAFEPTGLPPVIVMDLLHGEPLRGPMRRMGTIPWNQTAALLRPIVAALAAAHARGVIHRDLKPENVFLTGDTVKVLDFGLAKLTAIEGGCAATAELTRSGHILGTPTYMAPEQVFGEKDIDVRADVWSLGVLAFECLSGRRPIEGRTLGHAIRAFSSGTILQLADVAPHLPPPVTSLVARMLSVERTKRPSLGEIDAVLTSS</sequence>
<reference evidence="7" key="1">
    <citation type="submission" date="2021-12" db="EMBL/GenBank/DDBJ databases">
        <title>Discovery of the Pendulisporaceae a myxobacterial family with distinct sporulation behavior and unique specialized metabolism.</title>
        <authorList>
            <person name="Garcia R."/>
            <person name="Popoff A."/>
            <person name="Bader C.D."/>
            <person name="Loehr J."/>
            <person name="Walesch S."/>
            <person name="Walt C."/>
            <person name="Boldt J."/>
            <person name="Bunk B."/>
            <person name="Haeckl F.J.F.P.J."/>
            <person name="Gunesch A.P."/>
            <person name="Birkelbach J."/>
            <person name="Nuebel U."/>
            <person name="Pietschmann T."/>
            <person name="Bach T."/>
            <person name="Mueller R."/>
        </authorList>
    </citation>
    <scope>NUCLEOTIDE SEQUENCE</scope>
    <source>
        <strain evidence="7">MSr11367</strain>
    </source>
</reference>
<accession>A0ABZ2LF77</accession>
<name>A0ABZ2LF77_9BACT</name>
<evidence type="ECO:0000256" key="5">
    <source>
        <dbReference type="ARBA" id="ARBA00022840"/>
    </source>
</evidence>
<evidence type="ECO:0000256" key="2">
    <source>
        <dbReference type="ARBA" id="ARBA00022679"/>
    </source>
</evidence>
<keyword evidence="8" id="KW-1185">Reference proteome</keyword>
<evidence type="ECO:0000259" key="6">
    <source>
        <dbReference type="PROSITE" id="PS50011"/>
    </source>
</evidence>
<evidence type="ECO:0000313" key="7">
    <source>
        <dbReference type="EMBL" id="WXB09603.1"/>
    </source>
</evidence>
<proteinExistence type="predicted"/>
<dbReference type="InterPro" id="IPR050660">
    <property type="entry name" value="NEK_Ser/Thr_kinase"/>
</dbReference>
<dbReference type="PANTHER" id="PTHR43671:SF13">
    <property type="entry name" value="SERINE_THREONINE-PROTEIN KINASE NEK2"/>
    <property type="match status" value="1"/>
</dbReference>
<dbReference type="Proteomes" id="UP001374803">
    <property type="component" value="Chromosome"/>
</dbReference>
<evidence type="ECO:0000256" key="4">
    <source>
        <dbReference type="ARBA" id="ARBA00022777"/>
    </source>
</evidence>
<dbReference type="InterPro" id="IPR000719">
    <property type="entry name" value="Prot_kinase_dom"/>
</dbReference>
<keyword evidence="2" id="KW-0808">Transferase</keyword>
<evidence type="ECO:0000256" key="1">
    <source>
        <dbReference type="ARBA" id="ARBA00012513"/>
    </source>
</evidence>
<dbReference type="InterPro" id="IPR008271">
    <property type="entry name" value="Ser/Thr_kinase_AS"/>
</dbReference>
<organism evidence="7 8">
    <name type="scientific">Pendulispora rubella</name>
    <dbReference type="NCBI Taxonomy" id="2741070"/>
    <lineage>
        <taxon>Bacteria</taxon>
        <taxon>Pseudomonadati</taxon>
        <taxon>Myxococcota</taxon>
        <taxon>Myxococcia</taxon>
        <taxon>Myxococcales</taxon>
        <taxon>Sorangiineae</taxon>
        <taxon>Pendulisporaceae</taxon>
        <taxon>Pendulispora</taxon>
    </lineage>
</organism>
<dbReference type="SMART" id="SM00220">
    <property type="entry name" value="S_TKc"/>
    <property type="match status" value="1"/>
</dbReference>
<dbReference type="GO" id="GO:0004674">
    <property type="term" value="F:protein serine/threonine kinase activity"/>
    <property type="evidence" value="ECO:0007669"/>
    <property type="project" value="UniProtKB-KW"/>
</dbReference>
<keyword evidence="4 7" id="KW-0418">Kinase</keyword>
<dbReference type="Gene3D" id="1.10.510.10">
    <property type="entry name" value="Transferase(Phosphotransferase) domain 1"/>
    <property type="match status" value="1"/>
</dbReference>
<dbReference type="CDD" id="cd14014">
    <property type="entry name" value="STKc_PknB_like"/>
    <property type="match status" value="1"/>
</dbReference>
<dbReference type="EC" id="2.7.11.1" evidence="1"/>